<organism evidence="1 2">
    <name type="scientific">Nicotiana tabacum</name>
    <name type="common">Common tobacco</name>
    <dbReference type="NCBI Taxonomy" id="4097"/>
    <lineage>
        <taxon>Eukaryota</taxon>
        <taxon>Viridiplantae</taxon>
        <taxon>Streptophyta</taxon>
        <taxon>Embryophyta</taxon>
        <taxon>Tracheophyta</taxon>
        <taxon>Spermatophyta</taxon>
        <taxon>Magnoliopsida</taxon>
        <taxon>eudicotyledons</taxon>
        <taxon>Gunneridae</taxon>
        <taxon>Pentapetalae</taxon>
        <taxon>asterids</taxon>
        <taxon>lamiids</taxon>
        <taxon>Solanales</taxon>
        <taxon>Solanaceae</taxon>
        <taxon>Nicotianoideae</taxon>
        <taxon>Nicotianeae</taxon>
        <taxon>Nicotiana</taxon>
    </lineage>
</organism>
<gene>
    <name evidence="2" type="primary">LOC142171755</name>
</gene>
<evidence type="ECO:0000313" key="1">
    <source>
        <dbReference type="Proteomes" id="UP000790787"/>
    </source>
</evidence>
<name>A0AC58T2X3_TOBAC</name>
<reference evidence="1" key="1">
    <citation type="journal article" date="2014" name="Nat. Commun.">
        <title>The tobacco genome sequence and its comparison with those of tomato and potato.</title>
        <authorList>
            <person name="Sierro N."/>
            <person name="Battey J.N."/>
            <person name="Ouadi S."/>
            <person name="Bakaher N."/>
            <person name="Bovet L."/>
            <person name="Willig A."/>
            <person name="Goepfert S."/>
            <person name="Peitsch M.C."/>
            <person name="Ivanov N.V."/>
        </authorList>
    </citation>
    <scope>NUCLEOTIDE SEQUENCE [LARGE SCALE GENOMIC DNA]</scope>
</reference>
<protein>
    <submittedName>
        <fullName evidence="2">Uncharacterized protein LOC142171755</fullName>
    </submittedName>
</protein>
<accession>A0AC58T2X3</accession>
<keyword evidence="1" id="KW-1185">Reference proteome</keyword>
<proteinExistence type="predicted"/>
<dbReference type="Proteomes" id="UP000790787">
    <property type="component" value="Chromosome 17"/>
</dbReference>
<dbReference type="RefSeq" id="XP_075091555.1">
    <property type="nucleotide sequence ID" value="XM_075235454.1"/>
</dbReference>
<sequence length="141" mass="16619">MVAKMRMLRWMIGCSRADKIRNEVIQDKVGVASMEDNMRESRLRWFRHVKRRNIDAPIMRCERLAMEGLRKGRGRPKRYWGGVIRQDMMLLHLNGDMSLDKRVWRSRIGIEEWLLGQIAMLVSLLSRQLAQMVMPACLIPP</sequence>
<reference evidence="2" key="2">
    <citation type="submission" date="2025-08" db="UniProtKB">
        <authorList>
            <consortium name="RefSeq"/>
        </authorList>
    </citation>
    <scope>IDENTIFICATION</scope>
    <source>
        <tissue evidence="2">Leaf</tissue>
    </source>
</reference>
<evidence type="ECO:0000313" key="2">
    <source>
        <dbReference type="RefSeq" id="XP_075091555.1"/>
    </source>
</evidence>